<dbReference type="AlphaFoldDB" id="A0A1T4JR33"/>
<evidence type="ECO:0000256" key="3">
    <source>
        <dbReference type="ARBA" id="ARBA00022679"/>
    </source>
</evidence>
<gene>
    <name evidence="9" type="ORF">SAMN04488132_10199</name>
</gene>
<organism evidence="9 10">
    <name type="scientific">Sediminibacterium ginsengisoli</name>
    <dbReference type="NCBI Taxonomy" id="413434"/>
    <lineage>
        <taxon>Bacteria</taxon>
        <taxon>Pseudomonadati</taxon>
        <taxon>Bacteroidota</taxon>
        <taxon>Chitinophagia</taxon>
        <taxon>Chitinophagales</taxon>
        <taxon>Chitinophagaceae</taxon>
        <taxon>Sediminibacterium</taxon>
    </lineage>
</organism>
<evidence type="ECO:0000256" key="6">
    <source>
        <dbReference type="ARBA" id="ARBA00023136"/>
    </source>
</evidence>
<feature type="transmembrane region" description="Helical" evidence="8">
    <location>
        <begin position="293"/>
        <end position="326"/>
    </location>
</feature>
<evidence type="ECO:0000256" key="1">
    <source>
        <dbReference type="ARBA" id="ARBA00004651"/>
    </source>
</evidence>
<evidence type="ECO:0000256" key="2">
    <source>
        <dbReference type="ARBA" id="ARBA00022475"/>
    </source>
</evidence>
<dbReference type="GO" id="GO:0016758">
    <property type="term" value="F:hexosyltransferase activity"/>
    <property type="evidence" value="ECO:0007669"/>
    <property type="project" value="InterPro"/>
</dbReference>
<dbReference type="GO" id="GO:0005886">
    <property type="term" value="C:plasma membrane"/>
    <property type="evidence" value="ECO:0007669"/>
    <property type="project" value="UniProtKB-SubCell"/>
</dbReference>
<feature type="transmembrane region" description="Helical" evidence="8">
    <location>
        <begin position="77"/>
        <end position="108"/>
    </location>
</feature>
<reference evidence="9 10" key="1">
    <citation type="submission" date="2017-02" db="EMBL/GenBank/DDBJ databases">
        <authorList>
            <person name="Peterson S.W."/>
        </authorList>
    </citation>
    <scope>NUCLEOTIDE SEQUENCE [LARGE SCALE GENOMIC DNA]</scope>
    <source>
        <strain evidence="9 10">DSM 22335</strain>
    </source>
</reference>
<dbReference type="STRING" id="413434.SAMN04488132_10199"/>
<keyword evidence="5 8" id="KW-1133">Transmembrane helix</keyword>
<feature type="transmembrane region" description="Helical" evidence="8">
    <location>
        <begin position="192"/>
        <end position="210"/>
    </location>
</feature>
<dbReference type="Pfam" id="PF09594">
    <property type="entry name" value="GT87"/>
    <property type="match status" value="1"/>
</dbReference>
<evidence type="ECO:0000256" key="5">
    <source>
        <dbReference type="ARBA" id="ARBA00022989"/>
    </source>
</evidence>
<keyword evidence="4 8" id="KW-0812">Transmembrane</keyword>
<dbReference type="InterPro" id="IPR018584">
    <property type="entry name" value="GT87"/>
</dbReference>
<feature type="transmembrane region" description="Helical" evidence="8">
    <location>
        <begin position="120"/>
        <end position="139"/>
    </location>
</feature>
<feature type="transmembrane region" description="Helical" evidence="8">
    <location>
        <begin position="366"/>
        <end position="385"/>
    </location>
</feature>
<evidence type="ECO:0000313" key="10">
    <source>
        <dbReference type="Proteomes" id="UP000190888"/>
    </source>
</evidence>
<dbReference type="OrthoDB" id="1070018at2"/>
<evidence type="ECO:0008006" key="11">
    <source>
        <dbReference type="Google" id="ProtNLM"/>
    </source>
</evidence>
<feature type="transmembrane region" description="Helical" evidence="8">
    <location>
        <begin position="263"/>
        <end position="281"/>
    </location>
</feature>
<comment type="subcellular location">
    <subcellularLocation>
        <location evidence="1">Cell membrane</location>
        <topology evidence="1">Multi-pass membrane protein</topology>
    </subcellularLocation>
</comment>
<feature type="transmembrane region" description="Helical" evidence="8">
    <location>
        <begin position="159"/>
        <end position="185"/>
    </location>
</feature>
<evidence type="ECO:0000256" key="7">
    <source>
        <dbReference type="ARBA" id="ARBA00024033"/>
    </source>
</evidence>
<evidence type="ECO:0000256" key="4">
    <source>
        <dbReference type="ARBA" id="ARBA00022692"/>
    </source>
</evidence>
<comment type="similarity">
    <text evidence="7">Belongs to the glycosyltransferase 87 family.</text>
</comment>
<protein>
    <recommendedName>
        <fullName evidence="11">DUF2029 domain-containing protein</fullName>
    </recommendedName>
</protein>
<name>A0A1T4JR33_9BACT</name>
<dbReference type="EMBL" id="FUWH01000001">
    <property type="protein sequence ID" value="SJZ32593.1"/>
    <property type="molecule type" value="Genomic_DNA"/>
</dbReference>
<keyword evidence="6 8" id="KW-0472">Membrane</keyword>
<dbReference type="Proteomes" id="UP000190888">
    <property type="component" value="Unassembled WGS sequence"/>
</dbReference>
<evidence type="ECO:0000256" key="8">
    <source>
        <dbReference type="SAM" id="Phobius"/>
    </source>
</evidence>
<keyword evidence="3" id="KW-0808">Transferase</keyword>
<feature type="transmembrane region" description="Helical" evidence="8">
    <location>
        <begin position="332"/>
        <end position="354"/>
    </location>
</feature>
<keyword evidence="10" id="KW-1185">Reference proteome</keyword>
<keyword evidence="2" id="KW-1003">Cell membrane</keyword>
<accession>A0A1T4JR33</accession>
<evidence type="ECO:0000313" key="9">
    <source>
        <dbReference type="EMBL" id="SJZ32593.1"/>
    </source>
</evidence>
<sequence length="396" mass="45591">MKLLFANIRIGNRNIPFPVLLWFLLAIFAAVAEISRGAGDINNFLIFRNVFWHTFNRENLYLPYPELYFDTNHYGPVFSVLIAPFALMPIAIGCFLWCMLNAWILYYAISKLPLTRQQQLGILLITAVEMMTSIHNVQFNPMLAGWIILSYVLTQKKQYLWATFFIAAGMYVKLYGIIGLAFFWFCDNKPRFVLYFIGWVIVLFCLPMLISSPEFIIQSYKDWYQSLVEKNASNVDLTAGSGMQDISLAGMIRRIFGLKHMPGLPILIPAAILYLLPFLRISQFREIGFRLSYLALALIGVVIFSSSAESPTYVIAVAGAAIWYVIQDDLTFKPWVFILILLFILTIFSPTDIVPRYIREHFVVKYSLKALPCFIVWCVLIVQLLKKDFRIRTKAL</sequence>
<dbReference type="RefSeq" id="WP_078829460.1">
    <property type="nucleotide sequence ID" value="NZ_FUWH01000001.1"/>
</dbReference>
<proteinExistence type="inferred from homology"/>